<feature type="transmembrane region" description="Helical" evidence="7">
    <location>
        <begin position="21"/>
        <end position="42"/>
    </location>
</feature>
<evidence type="ECO:0000313" key="9">
    <source>
        <dbReference type="EMBL" id="MDJ1370119.1"/>
    </source>
</evidence>
<keyword evidence="6 7" id="KW-0472">Membrane</keyword>
<dbReference type="PANTHER" id="PTHR30576:SF10">
    <property type="entry name" value="SLL5057 PROTEIN"/>
    <property type="match status" value="1"/>
</dbReference>
<feature type="transmembrane region" description="Helical" evidence="7">
    <location>
        <begin position="100"/>
        <end position="119"/>
    </location>
</feature>
<organism evidence="9 10">
    <name type="scientific">Gulosibacter molinativorax</name>
    <dbReference type="NCBI Taxonomy" id="256821"/>
    <lineage>
        <taxon>Bacteria</taxon>
        <taxon>Bacillati</taxon>
        <taxon>Actinomycetota</taxon>
        <taxon>Actinomycetes</taxon>
        <taxon>Micrococcales</taxon>
        <taxon>Microbacteriaceae</taxon>
        <taxon>Gulosibacter</taxon>
    </lineage>
</organism>
<dbReference type="PANTHER" id="PTHR30576">
    <property type="entry name" value="COLANIC BIOSYNTHESIS UDP-GLUCOSE LIPID CARRIER TRANSFERASE"/>
    <property type="match status" value="1"/>
</dbReference>
<sequence length="486" mass="54269">MAPKAITESAKLWEKRYERRLAITDTIIVVFAVIVAQLLRFGVDRSSLEVNPAVADNKGFEVSYTAISVALIAAWLITLAMSGSRSPKVVGIGATEYRNVISATFGVFGLLAIIAFALRSQVGRGYVLIALPLGLFLLLLGRWLWRKYLHHQRERHHHIYRTLIVGDRAKSATVAEEIARTSYAGFDVVGAVTEHGTNQELAPGVPVLSGYEGLMHVVDAYHIDTLILTSADALTPEHLREIGWQLENRDVDIIASIGLTGIAGARIHSRPVSGMPLVHLEVPEFEGGKYYTKRVFDIVGSALALILISPLALVITTLIRLDSPGPVIFKQERVGIGGKPFTMYKFRSMTADAELRRDELMNDETRNGHLFKHKSDPRITRVGKVLRKFSLDELPQFYNVLRGDMSIVGPRPPLQSEVENYEAWVHRRLLVKPGITGLWQVSGRSDLSWEDSIRLDLYYVENWSLIEDLLIVLRTVRTMISPKGAY</sequence>
<keyword evidence="4 7" id="KW-0812">Transmembrane</keyword>
<dbReference type="Proteomes" id="UP001170379">
    <property type="component" value="Unassembled WGS sequence"/>
</dbReference>
<reference evidence="9" key="2">
    <citation type="journal article" date="2022" name="Sci. Rep.">
        <title>In silico prediction of the enzymes involved in the degradation of the herbicide molinate by Gulosibacter molinativorax ON4T.</title>
        <authorList>
            <person name="Lopes A.R."/>
            <person name="Bunin E."/>
            <person name="Viana A.T."/>
            <person name="Froufe H."/>
            <person name="Munoz-Merida A."/>
            <person name="Pinho D."/>
            <person name="Figueiredo J."/>
            <person name="Barroso C."/>
            <person name="Vaz-Moreira I."/>
            <person name="Bellanger X."/>
            <person name="Egas C."/>
            <person name="Nunes O.C."/>
        </authorList>
    </citation>
    <scope>NUCLEOTIDE SEQUENCE</scope>
    <source>
        <strain evidence="9">ON4</strain>
    </source>
</reference>
<keyword evidence="5 7" id="KW-1133">Transmembrane helix</keyword>
<evidence type="ECO:0000256" key="3">
    <source>
        <dbReference type="ARBA" id="ARBA00022679"/>
    </source>
</evidence>
<comment type="caution">
    <text evidence="9">The sequence shown here is derived from an EMBL/GenBank/DDBJ whole genome shotgun (WGS) entry which is preliminary data.</text>
</comment>
<evidence type="ECO:0000256" key="2">
    <source>
        <dbReference type="ARBA" id="ARBA00006464"/>
    </source>
</evidence>
<evidence type="ECO:0000313" key="10">
    <source>
        <dbReference type="Proteomes" id="UP001170379"/>
    </source>
</evidence>
<dbReference type="Pfam" id="PF02397">
    <property type="entry name" value="Bac_transf"/>
    <property type="match status" value="1"/>
</dbReference>
<feature type="transmembrane region" description="Helical" evidence="7">
    <location>
        <begin position="125"/>
        <end position="145"/>
    </location>
</feature>
<dbReference type="Pfam" id="PF13727">
    <property type="entry name" value="CoA_binding_3"/>
    <property type="match status" value="1"/>
</dbReference>
<dbReference type="Gene3D" id="3.40.50.720">
    <property type="entry name" value="NAD(P)-binding Rossmann-like Domain"/>
    <property type="match status" value="1"/>
</dbReference>
<accession>A0ABT7C4M1</accession>
<evidence type="ECO:0000256" key="7">
    <source>
        <dbReference type="SAM" id="Phobius"/>
    </source>
</evidence>
<dbReference type="InterPro" id="IPR003362">
    <property type="entry name" value="Bact_transf"/>
</dbReference>
<dbReference type="RefSeq" id="WP_051266110.1">
    <property type="nucleotide sequence ID" value="NZ_CP028426.1"/>
</dbReference>
<evidence type="ECO:0000256" key="5">
    <source>
        <dbReference type="ARBA" id="ARBA00022989"/>
    </source>
</evidence>
<protein>
    <submittedName>
        <fullName evidence="9">Sugar transferase</fullName>
    </submittedName>
</protein>
<feature type="domain" description="Bacterial sugar transferase" evidence="8">
    <location>
        <begin position="293"/>
        <end position="480"/>
    </location>
</feature>
<evidence type="ECO:0000256" key="1">
    <source>
        <dbReference type="ARBA" id="ARBA00004141"/>
    </source>
</evidence>
<keyword evidence="3 9" id="KW-0808">Transferase</keyword>
<dbReference type="NCBIfam" id="TIGR03025">
    <property type="entry name" value="EPS_sugtrans"/>
    <property type="match status" value="1"/>
</dbReference>
<evidence type="ECO:0000256" key="6">
    <source>
        <dbReference type="ARBA" id="ARBA00023136"/>
    </source>
</evidence>
<dbReference type="EMBL" id="PXVD01000002">
    <property type="protein sequence ID" value="MDJ1370119.1"/>
    <property type="molecule type" value="Genomic_DNA"/>
</dbReference>
<comment type="similarity">
    <text evidence="2">Belongs to the bacterial sugar transferase family.</text>
</comment>
<dbReference type="InterPro" id="IPR017475">
    <property type="entry name" value="EPS_sugar_tfrase"/>
</dbReference>
<evidence type="ECO:0000256" key="4">
    <source>
        <dbReference type="ARBA" id="ARBA00022692"/>
    </source>
</evidence>
<proteinExistence type="inferred from homology"/>
<evidence type="ECO:0000259" key="8">
    <source>
        <dbReference type="Pfam" id="PF02397"/>
    </source>
</evidence>
<name>A0ABT7C4M1_9MICO</name>
<dbReference type="GO" id="GO:0016740">
    <property type="term" value="F:transferase activity"/>
    <property type="evidence" value="ECO:0007669"/>
    <property type="project" value="UniProtKB-KW"/>
</dbReference>
<reference evidence="9" key="1">
    <citation type="submission" date="2018-03" db="EMBL/GenBank/DDBJ databases">
        <authorList>
            <person name="Nunes O.C."/>
            <person name="Lopes A.R."/>
            <person name="Froufe H."/>
            <person name="Munoz-Merida A."/>
            <person name="Barroso C."/>
            <person name="Egas C."/>
        </authorList>
    </citation>
    <scope>NUCLEOTIDE SEQUENCE</scope>
    <source>
        <strain evidence="9">ON4</strain>
    </source>
</reference>
<keyword evidence="10" id="KW-1185">Reference proteome</keyword>
<gene>
    <name evidence="9" type="ORF">C7K25_01820</name>
</gene>
<comment type="subcellular location">
    <subcellularLocation>
        <location evidence="1">Membrane</location>
        <topology evidence="1">Multi-pass membrane protein</topology>
    </subcellularLocation>
</comment>
<feature type="transmembrane region" description="Helical" evidence="7">
    <location>
        <begin position="298"/>
        <end position="319"/>
    </location>
</feature>
<feature type="transmembrane region" description="Helical" evidence="7">
    <location>
        <begin position="62"/>
        <end position="80"/>
    </location>
</feature>